<evidence type="ECO:0000313" key="3">
    <source>
        <dbReference type="Proteomes" id="UP000463951"/>
    </source>
</evidence>
<dbReference type="EMBL" id="AP019620">
    <property type="protein sequence ID" value="BBJ47369.1"/>
    <property type="molecule type" value="Genomic_DNA"/>
</dbReference>
<accession>A0A499VEK0</accession>
<protein>
    <submittedName>
        <fullName evidence="2">Uncharacterized protein</fullName>
    </submittedName>
</protein>
<proteinExistence type="predicted"/>
<gene>
    <name evidence="2" type="ORF">SSPO_100870</name>
</gene>
<organism evidence="2 3">
    <name type="scientific">Streptomyces antimycoticus</name>
    <dbReference type="NCBI Taxonomy" id="68175"/>
    <lineage>
        <taxon>Bacteria</taxon>
        <taxon>Bacillati</taxon>
        <taxon>Actinomycetota</taxon>
        <taxon>Actinomycetes</taxon>
        <taxon>Kitasatosporales</taxon>
        <taxon>Streptomycetaceae</taxon>
        <taxon>Streptomyces</taxon>
        <taxon>Streptomyces violaceusniger group</taxon>
    </lineage>
</organism>
<dbReference type="AlphaFoldDB" id="A0A499VEK0"/>
<evidence type="ECO:0000313" key="2">
    <source>
        <dbReference type="EMBL" id="BBJ47369.1"/>
    </source>
</evidence>
<feature type="region of interest" description="Disordered" evidence="1">
    <location>
        <begin position="186"/>
        <end position="208"/>
    </location>
</feature>
<dbReference type="Proteomes" id="UP000463951">
    <property type="component" value="Chromosome"/>
</dbReference>
<evidence type="ECO:0000256" key="1">
    <source>
        <dbReference type="SAM" id="MobiDB-lite"/>
    </source>
</evidence>
<feature type="compositionally biased region" description="Polar residues" evidence="1">
    <location>
        <begin position="192"/>
        <end position="208"/>
    </location>
</feature>
<name>A0A499VEK0_9ACTN</name>
<reference evidence="2 3" key="1">
    <citation type="journal article" date="2020" name="Int. J. Syst. Evol. Microbiol.">
        <title>Reclassification of Streptomyces castelarensis and Streptomyces sporoclivatus as later heterotypic synonyms of Streptomyces antimycoticus.</title>
        <authorList>
            <person name="Komaki H."/>
            <person name="Tamura T."/>
        </authorList>
    </citation>
    <scope>NUCLEOTIDE SEQUENCE [LARGE SCALE GENOMIC DNA]</scope>
    <source>
        <strain evidence="2 3">NBRC 100767</strain>
    </source>
</reference>
<sequence>MQDAEQLYVVFSVGSGLEVVALSVLEERCAAGWQGSIIAGASDLPDALFAPRRPSPDQEESVWPARIHDPHHEAFGSHLGTAEGERVLVRLCEGRRDTDHALRSLALARGVADLRQLEAVGYDDRDFPHRPFASAVWHGLLAMEQLDLEPFEPVTDTGWQSGSGLPLGILAGVQAYTSDADGRYQGRAHSPIASTGARSAESAATMTW</sequence>